<accession>A0AAI9J3I4</accession>
<keyword evidence="11 22" id="KW-0315">Glutamine amidotransferase</keyword>
<dbReference type="SUPFAM" id="SSF69336">
    <property type="entry name" value="Alpha subunit of glutamate synthase, C-terminal domain"/>
    <property type="match status" value="1"/>
</dbReference>
<dbReference type="PROSITE" id="PS51278">
    <property type="entry name" value="GATASE_TYPE_2"/>
    <property type="match status" value="1"/>
</dbReference>
<evidence type="ECO:0000256" key="16">
    <source>
        <dbReference type="ARBA" id="ARBA00023291"/>
    </source>
</evidence>
<dbReference type="InterPro" id="IPR036485">
    <property type="entry name" value="Glu_synth_asu_C_sf"/>
</dbReference>
<evidence type="ECO:0000256" key="10">
    <source>
        <dbReference type="ARBA" id="ARBA00022827"/>
    </source>
</evidence>
<protein>
    <recommendedName>
        <fullName evidence="19">Glutamate synthase [NADPH] large chain</fullName>
        <ecNumber evidence="5">1.4.1.13</ecNumber>
    </recommendedName>
    <alternativeName>
        <fullName evidence="20">Glutamate synthase subunit alpha</fullName>
    </alternativeName>
</protein>
<dbReference type="CDD" id="cd02808">
    <property type="entry name" value="GltS_FMN"/>
    <property type="match status" value="1"/>
</dbReference>
<evidence type="ECO:0000256" key="15">
    <source>
        <dbReference type="ARBA" id="ARBA00023164"/>
    </source>
</evidence>
<dbReference type="InterPro" id="IPR006982">
    <property type="entry name" value="Glu_synth_centr_N"/>
</dbReference>
<dbReference type="FunFam" id="3.60.20.10:FF:000001">
    <property type="entry name" value="Glutamate synthase, large subunit"/>
    <property type="match status" value="1"/>
</dbReference>
<comment type="cofactor">
    <cofactor evidence="3">
        <name>FAD</name>
        <dbReference type="ChEBI" id="CHEBI:57692"/>
    </cofactor>
</comment>
<comment type="cofactor">
    <cofactor evidence="1">
        <name>FMN</name>
        <dbReference type="ChEBI" id="CHEBI:58210"/>
    </cofactor>
</comment>
<comment type="cofactor">
    <cofactor evidence="2">
        <name>[3Fe-4S] cluster</name>
        <dbReference type="ChEBI" id="CHEBI:21137"/>
    </cofactor>
</comment>
<keyword evidence="7" id="KW-0285">Flavoprotein</keyword>
<evidence type="ECO:0000256" key="13">
    <source>
        <dbReference type="ARBA" id="ARBA00023004"/>
    </source>
</evidence>
<dbReference type="GO" id="GO:0006537">
    <property type="term" value="P:glutamate biosynthetic process"/>
    <property type="evidence" value="ECO:0007669"/>
    <property type="project" value="UniProtKB-KW"/>
</dbReference>
<comment type="caution">
    <text evidence="22">The sequence shown here is derived from an EMBL/GenBank/DDBJ whole genome shotgun (WGS) entry which is preliminary data.</text>
</comment>
<evidence type="ECO:0000256" key="18">
    <source>
        <dbReference type="ARBA" id="ARBA00048151"/>
    </source>
</evidence>
<keyword evidence="9" id="KW-0479">Metal-binding</keyword>
<keyword evidence="12" id="KW-0560">Oxidoreductase</keyword>
<dbReference type="InterPro" id="IPR050711">
    <property type="entry name" value="ET-N_metabolism_enzyme"/>
</dbReference>
<evidence type="ECO:0000256" key="11">
    <source>
        <dbReference type="ARBA" id="ARBA00022962"/>
    </source>
</evidence>
<dbReference type="PANTHER" id="PTHR11938:SF133">
    <property type="entry name" value="GLUTAMATE SYNTHASE (NADH)"/>
    <property type="match status" value="1"/>
</dbReference>
<dbReference type="GO" id="GO:0051538">
    <property type="term" value="F:3 iron, 4 sulfur cluster binding"/>
    <property type="evidence" value="ECO:0007669"/>
    <property type="project" value="UniProtKB-KW"/>
</dbReference>
<dbReference type="SUPFAM" id="SSF51395">
    <property type="entry name" value="FMN-linked oxidoreductases"/>
    <property type="match status" value="1"/>
</dbReference>
<evidence type="ECO:0000256" key="20">
    <source>
        <dbReference type="ARBA" id="ARBA00079921"/>
    </source>
</evidence>
<dbReference type="PANTHER" id="PTHR11938">
    <property type="entry name" value="FAD NADPH DEHYDROGENASE/OXIDOREDUCTASE"/>
    <property type="match status" value="1"/>
</dbReference>
<dbReference type="CDD" id="cd00713">
    <property type="entry name" value="GltS"/>
    <property type="match status" value="1"/>
</dbReference>
<evidence type="ECO:0000256" key="17">
    <source>
        <dbReference type="ARBA" id="ARBA00037898"/>
    </source>
</evidence>
<proteinExistence type="inferred from homology"/>
<evidence type="ECO:0000256" key="14">
    <source>
        <dbReference type="ARBA" id="ARBA00023014"/>
    </source>
</evidence>
<comment type="catalytic activity">
    <reaction evidence="18">
        <text>2 L-glutamate + NADP(+) = L-glutamine + 2-oxoglutarate + NADPH + H(+)</text>
        <dbReference type="Rhea" id="RHEA:15501"/>
        <dbReference type="ChEBI" id="CHEBI:15378"/>
        <dbReference type="ChEBI" id="CHEBI:16810"/>
        <dbReference type="ChEBI" id="CHEBI:29985"/>
        <dbReference type="ChEBI" id="CHEBI:57783"/>
        <dbReference type="ChEBI" id="CHEBI:58349"/>
        <dbReference type="ChEBI" id="CHEBI:58359"/>
        <dbReference type="EC" id="1.4.1.13"/>
    </reaction>
</comment>
<dbReference type="Gene3D" id="3.60.20.10">
    <property type="entry name" value="Glutamine Phosphoribosylpyrophosphate, subunit 1, domain 1"/>
    <property type="match status" value="1"/>
</dbReference>
<dbReference type="SUPFAM" id="SSF56235">
    <property type="entry name" value="N-terminal nucleophile aminohydrolases (Ntn hydrolases)"/>
    <property type="match status" value="1"/>
</dbReference>
<evidence type="ECO:0000256" key="12">
    <source>
        <dbReference type="ARBA" id="ARBA00023002"/>
    </source>
</evidence>
<dbReference type="GO" id="GO:0019676">
    <property type="term" value="P:ammonia assimilation cycle"/>
    <property type="evidence" value="ECO:0007669"/>
    <property type="project" value="TreeGrafter"/>
</dbReference>
<reference evidence="22 23" key="1">
    <citation type="journal article" date="2013" name="Genome Announc.">
        <title>Genome Sequences of 28 Bordetella pertussis U.S. Outbreak Strains Dating from 2010 to 2012.</title>
        <authorList>
            <person name="Harvill E.T."/>
            <person name="Goodfield L.L."/>
            <person name="Ivanov Y."/>
            <person name="Meyer J.A."/>
            <person name="Newth C."/>
            <person name="Cassiday P."/>
            <person name="Tondella M.L."/>
            <person name="Liao P."/>
            <person name="Zimmerman J."/>
            <person name="Meert K."/>
            <person name="Wessel D."/>
            <person name="Berger J."/>
            <person name="Dean J.M."/>
            <person name="Holubkov R."/>
            <person name="Burr J."/>
            <person name="Liu T."/>
            <person name="Brinkac L."/>
            <person name="Kim M."/>
            <person name="Losada L."/>
        </authorList>
    </citation>
    <scope>NUCLEOTIDE SEQUENCE [LARGE SCALE GENOMIC DNA]</scope>
    <source>
        <strain evidence="22 23">CHLA-26</strain>
    </source>
</reference>
<evidence type="ECO:0000256" key="2">
    <source>
        <dbReference type="ARBA" id="ARBA00001927"/>
    </source>
</evidence>
<dbReference type="Proteomes" id="UP000018679">
    <property type="component" value="Unassembled WGS sequence"/>
</dbReference>
<dbReference type="InterPro" id="IPR013785">
    <property type="entry name" value="Aldolase_TIM"/>
</dbReference>
<keyword evidence="6" id="KW-0028">Amino-acid biosynthesis</keyword>
<feature type="domain" description="Glutamine amidotransferase type-2" evidence="21">
    <location>
        <begin position="92"/>
        <end position="492"/>
    </location>
</feature>
<dbReference type="InterPro" id="IPR002489">
    <property type="entry name" value="Glu_synth_asu_C"/>
</dbReference>
<dbReference type="Pfam" id="PF04898">
    <property type="entry name" value="Glu_syn_central"/>
    <property type="match status" value="1"/>
</dbReference>
<evidence type="ECO:0000256" key="1">
    <source>
        <dbReference type="ARBA" id="ARBA00001917"/>
    </source>
</evidence>
<evidence type="ECO:0000313" key="22">
    <source>
        <dbReference type="EMBL" id="ETH32087.1"/>
    </source>
</evidence>
<keyword evidence="14" id="KW-0411">Iron-sulfur</keyword>
<evidence type="ECO:0000256" key="9">
    <source>
        <dbReference type="ARBA" id="ARBA00022723"/>
    </source>
</evidence>
<gene>
    <name evidence="22" type="ORF">L566_0313</name>
</gene>
<evidence type="ECO:0000256" key="7">
    <source>
        <dbReference type="ARBA" id="ARBA00022630"/>
    </source>
</evidence>
<dbReference type="InterPro" id="IPR017932">
    <property type="entry name" value="GATase_2_dom"/>
</dbReference>
<dbReference type="InterPro" id="IPR029055">
    <property type="entry name" value="Ntn_hydrolases_N"/>
</dbReference>
<evidence type="ECO:0000256" key="3">
    <source>
        <dbReference type="ARBA" id="ARBA00001974"/>
    </source>
</evidence>
<evidence type="ECO:0000313" key="23">
    <source>
        <dbReference type="Proteomes" id="UP000018679"/>
    </source>
</evidence>
<comment type="similarity">
    <text evidence="4">Belongs to the glutamate synthase family.</text>
</comment>
<keyword evidence="10" id="KW-0274">FAD</keyword>
<dbReference type="Pfam" id="PF01645">
    <property type="entry name" value="Glu_synthase"/>
    <property type="match status" value="1"/>
</dbReference>
<name>A0AAI9J3I4_BORPT</name>
<dbReference type="GO" id="GO:0046872">
    <property type="term" value="F:metal ion binding"/>
    <property type="evidence" value="ECO:0007669"/>
    <property type="project" value="UniProtKB-KW"/>
</dbReference>
<evidence type="ECO:0000256" key="8">
    <source>
        <dbReference type="ARBA" id="ARBA00022643"/>
    </source>
</evidence>
<dbReference type="GO" id="GO:0004355">
    <property type="term" value="F:glutamate synthase (NADPH) activity"/>
    <property type="evidence" value="ECO:0007669"/>
    <property type="project" value="UniProtKB-EC"/>
</dbReference>
<evidence type="ECO:0000256" key="5">
    <source>
        <dbReference type="ARBA" id="ARBA00012079"/>
    </source>
</evidence>
<evidence type="ECO:0000256" key="19">
    <source>
        <dbReference type="ARBA" id="ARBA00072108"/>
    </source>
</evidence>
<evidence type="ECO:0000256" key="6">
    <source>
        <dbReference type="ARBA" id="ARBA00022605"/>
    </source>
</evidence>
<dbReference type="EC" id="1.4.1.13" evidence="5"/>
<keyword evidence="8" id="KW-0288">FMN</keyword>
<keyword evidence="15" id="KW-0314">Glutamate biosynthesis</keyword>
<evidence type="ECO:0000256" key="4">
    <source>
        <dbReference type="ARBA" id="ARBA00009716"/>
    </source>
</evidence>
<dbReference type="Gene3D" id="3.20.20.70">
    <property type="entry name" value="Aldolase class I"/>
    <property type="match status" value="2"/>
</dbReference>
<dbReference type="EMBL" id="AXSB02000007">
    <property type="protein sequence ID" value="ETH32087.1"/>
    <property type="molecule type" value="Genomic_DNA"/>
</dbReference>
<sequence length="1630" mass="178730">MQLYVPNNFIYEKQWIKLGSYPIFLACMRTSCAVLSLCTATFSTQATTERVMPYTKSSDSCRPVAATPIDASRIGLPAPQGLYHPHNEHDACGVGFVAHIKGRKSHSIIQQGLKILENLDHRGAVGADKLMGDGAGILIQIPDALYHDELAQQGIVLPPPGEYGVAMVFLPKETASRLACEQELERSVRAEGQIVLGWRDVPVDVEMPMSPAVRGLEPVIRQLFIGRGADVMVPDALERKLYVIRKTASHAIQNMRLAHSKEYFVPSASVRTVVYKGLLLADQVGRYYRDLADPRTVSALALVHQRFSTNTFPAWPLAHPYRMIAHNGEINTVKGNFNWLRAREGMMQSAVLGDDLKKLYPIVYEGQSDTATFDNCLELLVNSGYSLAHAMMMMIPEAWEQHTQMDESRRAFYEYHAAMMEPWDGPAAVAFTDGRQIGATLDRNGLRPARYLITDDDMVIMASEAGTLSIPENRIVKKWRLQPGKMFLIDLEQGRIIDDGEIKLQLANSRPYRQWIERLQVKLESLPAPRTASPATQTAVPLLDRQQAFGWTQEDFKFILEPMAASGEEVIGSMGNDAPLAVLSNRSKPFYNYFRQLFAQVTNPPIDPIREQMVMSLVSFIGPKPNLLDINNVNPPLRLEVTQPVLDFAAMAQIRDIDQVTGKKFRSYELDITYPAAWGSEGIEARVAALCARAVDAVQSGYNILIVSDRLVDADRVAIPALLATSAVHQHLIRAGLRTNAGLVVETGSAREVHHFALLGGYGAEAIHPYLALESLGHLADPDKAIKNYIKAIGKGLNKVMSKMGISTYMSYCGAQIFEAVGLQRALVDKYFTGTASNIEGIGIFQVAEEALRMHHAAFGNDPVLANDLDAGGEYAFRIRGEEHIWTPDSIAKLQHASRSNNYRTYKEYAQIINDQSRRHMTLRGLFEFRFDPTRAIPLDDVEPAKEIVRRFATGAMSLGSISTEAHSVLAVAMNRIGGKSNTGEGGEDELRYRAEMRSGGSAIKDGDTLASVLGNDRVEADVALRAGDSLRSRIKQVASGRFGVSAEYLSSADQIQIKMAQGAKPGEGGQLPGHKVSEYIAKLRYSVPGVGLISPPPHHDIYSIEDLAQLIHDLKNVNARASVSVKLVSEVGVGTVAAGVAKAKADHVVIAGHDGGTGASPVSSIKHAGTPWELGLAETQQTLVLNRLRSRIRVQADGQMKTGRDVIIGALLGADEFGFATAPLVVEGCIMMRKCHLNTCPVGVATQDPELRKKFQGKPEHVVNYFFFVAEEVREIMAQLGIRRFDDLIGRTDLLDMRASVEHWKAQGLDFSRVFHRIVSDADVRQTEEQDHGLAGALDHQLIERSKPALERGEKVSFIVPVRNRNRTIGAMLSGAVAARYGHDGLPDDTIHIQCNGTAGQSFGAFLAHGITMDLVGEANDYVGKGLSGGRIVVRSPNDFRGFGPDHIIAGNTVLYGALSGEAFFNGVAGERFAVRNSGAATVVEGTGDHGCEYMTGGTVVVLGTTGRNFAAGMSGGVAYVWDPDRTFRERCNSAMVELEPVLPHAEQQSANEIESWHSAQRGGERSTDETILRRLVEDHFRYTGSFRAREILGDWEASCGKFVKVMPTEYRRALGELWRAANPQQMAA</sequence>
<keyword evidence="13" id="KW-0408">Iron</keyword>
<dbReference type="FunFam" id="3.20.20.70:FF:000031">
    <property type="entry name" value="Glutamate synthase 1 [NADH]"/>
    <property type="match status" value="1"/>
</dbReference>
<dbReference type="FunFam" id="2.160.20.60:FF:000001">
    <property type="entry name" value="Glutamate synthase, large subunit"/>
    <property type="match status" value="1"/>
</dbReference>
<dbReference type="Pfam" id="PF00310">
    <property type="entry name" value="GATase_2"/>
    <property type="match status" value="1"/>
</dbReference>
<dbReference type="CDD" id="cd00982">
    <property type="entry name" value="gltB_C"/>
    <property type="match status" value="1"/>
</dbReference>
<evidence type="ECO:0000259" key="21">
    <source>
        <dbReference type="PROSITE" id="PS51278"/>
    </source>
</evidence>
<dbReference type="Gene3D" id="2.160.20.60">
    <property type="entry name" value="Glutamate synthase, alpha subunit, C-terminal domain"/>
    <property type="match status" value="1"/>
</dbReference>
<comment type="pathway">
    <text evidence="17">Amino-acid biosynthesis; L-glutamate biosynthesis via GLT pathway; L-glutamate from 2-oxoglutarate and L-glutamine (NADP(+) route): step 1/1.</text>
</comment>
<organism evidence="22 23">
    <name type="scientific">Bordetella pertussis CHLA-26</name>
    <dbReference type="NCBI Taxonomy" id="1331284"/>
    <lineage>
        <taxon>Bacteria</taxon>
        <taxon>Pseudomonadati</taxon>
        <taxon>Pseudomonadota</taxon>
        <taxon>Betaproteobacteria</taxon>
        <taxon>Burkholderiales</taxon>
        <taxon>Alcaligenaceae</taxon>
        <taxon>Bordetella</taxon>
    </lineage>
</organism>
<dbReference type="Pfam" id="PF01493">
    <property type="entry name" value="GXGXG"/>
    <property type="match status" value="1"/>
</dbReference>
<dbReference type="InterPro" id="IPR002932">
    <property type="entry name" value="Glu_synthdom"/>
</dbReference>
<keyword evidence="16" id="KW-0003">3Fe-4S</keyword>